<gene>
    <name evidence="2" type="ORF">PSHT_02851</name>
</gene>
<comment type="caution">
    <text evidence="2">The sequence shown here is derived from an EMBL/GenBank/DDBJ whole genome shotgun (WGS) entry which is preliminary data.</text>
</comment>
<evidence type="ECO:0000256" key="1">
    <source>
        <dbReference type="SAM" id="SignalP"/>
    </source>
</evidence>
<reference evidence="3" key="3">
    <citation type="journal article" date="2018" name="Mol. Plant Microbe Interact.">
        <title>Genome sequence resources for the wheat stripe rust pathogen (Puccinia striiformis f. sp. tritici) and the barley stripe rust pathogen (Puccinia striiformis f. sp. hordei).</title>
        <authorList>
            <person name="Xia C."/>
            <person name="Wang M."/>
            <person name="Yin C."/>
            <person name="Cornejo O.E."/>
            <person name="Hulbert S.H."/>
            <person name="Chen X."/>
        </authorList>
    </citation>
    <scope>NUCLEOTIDE SEQUENCE [LARGE SCALE GENOMIC DNA]</scope>
    <source>
        <strain evidence="3">93TX-2</strain>
    </source>
</reference>
<name>A0A2S4WH24_9BASI</name>
<dbReference type="EMBL" id="PKSM01000025">
    <property type="protein sequence ID" value="POW21095.1"/>
    <property type="molecule type" value="Genomic_DNA"/>
</dbReference>
<dbReference type="VEuPathDB" id="FungiDB:PSHT_02851"/>
<dbReference type="AlphaFoldDB" id="A0A2S4WH24"/>
<protein>
    <submittedName>
        <fullName evidence="2">Uncharacterized protein</fullName>
    </submittedName>
</protein>
<evidence type="ECO:0000313" key="3">
    <source>
        <dbReference type="Proteomes" id="UP000238274"/>
    </source>
</evidence>
<keyword evidence="1" id="KW-0732">Signal</keyword>
<sequence>MLVAYLLLHLALLASSSNILALTKLLGLLIIAPLDLLISSLPKAQSLKCCQQLGCLMFLTTR</sequence>
<reference evidence="2 3" key="1">
    <citation type="submission" date="2017-12" db="EMBL/GenBank/DDBJ databases">
        <title>Gene loss provides genomic basis for host adaptation in cereal stripe rust fungi.</title>
        <authorList>
            <person name="Xia C."/>
        </authorList>
    </citation>
    <scope>NUCLEOTIDE SEQUENCE [LARGE SCALE GENOMIC DNA]</scope>
    <source>
        <strain evidence="2 3">93TX-2</strain>
    </source>
</reference>
<accession>A0A2S4WH24</accession>
<keyword evidence="3" id="KW-1185">Reference proteome</keyword>
<feature type="signal peptide" evidence="1">
    <location>
        <begin position="1"/>
        <end position="16"/>
    </location>
</feature>
<organism evidence="2 3">
    <name type="scientific">Puccinia striiformis</name>
    <dbReference type="NCBI Taxonomy" id="27350"/>
    <lineage>
        <taxon>Eukaryota</taxon>
        <taxon>Fungi</taxon>
        <taxon>Dikarya</taxon>
        <taxon>Basidiomycota</taxon>
        <taxon>Pucciniomycotina</taxon>
        <taxon>Pucciniomycetes</taxon>
        <taxon>Pucciniales</taxon>
        <taxon>Pucciniaceae</taxon>
        <taxon>Puccinia</taxon>
    </lineage>
</organism>
<reference evidence="3" key="2">
    <citation type="journal article" date="2018" name="BMC Genomics">
        <title>Genomic insights into host adaptation between the wheat stripe rust pathogen (Puccinia striiformis f. sp. tritici) and the barley stripe rust pathogen (Puccinia striiformis f. sp. hordei).</title>
        <authorList>
            <person name="Xia C."/>
            <person name="Wang M."/>
            <person name="Yin C."/>
            <person name="Cornejo O.E."/>
            <person name="Hulbert S.H."/>
            <person name="Chen X."/>
        </authorList>
    </citation>
    <scope>NUCLEOTIDE SEQUENCE [LARGE SCALE GENOMIC DNA]</scope>
    <source>
        <strain evidence="3">93TX-2</strain>
    </source>
</reference>
<proteinExistence type="predicted"/>
<feature type="chain" id="PRO_5015635476" evidence="1">
    <location>
        <begin position="17"/>
        <end position="62"/>
    </location>
</feature>
<evidence type="ECO:0000313" key="2">
    <source>
        <dbReference type="EMBL" id="POW21095.1"/>
    </source>
</evidence>
<dbReference type="Proteomes" id="UP000238274">
    <property type="component" value="Unassembled WGS sequence"/>
</dbReference>